<gene>
    <name evidence="6" type="ORF">H4O21_13805</name>
</gene>
<evidence type="ECO:0000256" key="2">
    <source>
        <dbReference type="ARBA" id="ARBA00023224"/>
    </source>
</evidence>
<keyword evidence="4" id="KW-0175">Coiled coil</keyword>
<keyword evidence="7" id="KW-1185">Reference proteome</keyword>
<evidence type="ECO:0000313" key="6">
    <source>
        <dbReference type="EMBL" id="MBB1487680.1"/>
    </source>
</evidence>
<dbReference type="InterPro" id="IPR013702">
    <property type="entry name" value="FIST_domain_N"/>
</dbReference>
<dbReference type="Proteomes" id="UP000565262">
    <property type="component" value="Unassembled WGS sequence"/>
</dbReference>
<dbReference type="PROSITE" id="PS50111">
    <property type="entry name" value="CHEMOTAXIS_TRANSDUC_2"/>
    <property type="match status" value="1"/>
</dbReference>
<dbReference type="AlphaFoldDB" id="A0A839ISM9"/>
<dbReference type="GO" id="GO:0007165">
    <property type="term" value="P:signal transduction"/>
    <property type="evidence" value="ECO:0007669"/>
    <property type="project" value="UniProtKB-KW"/>
</dbReference>
<keyword evidence="2 3" id="KW-0807">Transducer</keyword>
<feature type="coiled-coil region" evidence="4">
    <location>
        <begin position="635"/>
        <end position="662"/>
    </location>
</feature>
<accession>A0A839ISM9</accession>
<sequence length="668" mass="75060">MFWNKKSSDRRGPPDHQIPVIVKNIRQSDIHSDRLSSLNFGDQQTALVIAFISPWLPFEQTARSLKQAMPFADHFIAIMTAGELSSCGTGFYHDANGQWDNIVLQSYSAVLFDQVEIKKIPLHCDDMKQGQIRLNEQERIKRIEQEISRISLPFDVRSQDTLALTFFDGLTACENFFMQALYASNKHPCYFVGGSAGGKLDFQQASVFDGNQIIDNHALVIFCKLKPDIRYGIFKSHNFQKTGTHFTIIESDAHSRSVQSVMQKGDTRATTLIEALCHHFRCSPSELDNKLAGHSFGVEIGGELFVRSVAGMDLNSGVVSFFCDMHFGDTLHLVKANGFASQTDQEYRRYASDKPEPVAMLANDCVLRRLNNSNELSQVSSFNQIPAAGFSTFGELLGVHMNQTLTAVFFYRLKQGDRFRDEYADNFPQYYSHFRMYFMESRLNSLRQINELQAALIDRMAEYKPLVRSIMGGFDSLQNYTETSRNVLSDVQQRFNHFNTTIDAQETDRVQLRSDVNILQNNADEVMSVLNVISDIADQTSLLALNAAIEAARAGDAGRGFAVVADEVRNLSQNTQKSVDETGKTIKNVSGSIISIKGTIDRTSLFMEDITSSFSELSSDIDNMMQSSTRTGAEVATNIDNMNELAERLDQIDEEVDAIHKLKSLSEY</sequence>
<dbReference type="PANTHER" id="PTHR32089">
    <property type="entry name" value="METHYL-ACCEPTING CHEMOTAXIS PROTEIN MCPB"/>
    <property type="match status" value="1"/>
</dbReference>
<evidence type="ECO:0000256" key="1">
    <source>
        <dbReference type="ARBA" id="ARBA00004370"/>
    </source>
</evidence>
<proteinExistence type="predicted"/>
<dbReference type="PANTHER" id="PTHR32089:SF112">
    <property type="entry name" value="LYSOZYME-LIKE PROTEIN-RELATED"/>
    <property type="match status" value="1"/>
</dbReference>
<dbReference type="SMART" id="SM00897">
    <property type="entry name" value="FIST"/>
    <property type="match status" value="1"/>
</dbReference>
<dbReference type="RefSeq" id="WP_182809455.1">
    <property type="nucleotide sequence ID" value="NZ_JACJFM010000017.1"/>
</dbReference>
<comment type="subcellular location">
    <subcellularLocation>
        <location evidence="1">Membrane</location>
    </subcellularLocation>
</comment>
<dbReference type="SMART" id="SM00283">
    <property type="entry name" value="MA"/>
    <property type="match status" value="1"/>
</dbReference>
<protein>
    <submittedName>
        <fullName evidence="6">FIST C-terminal domain-containing protein</fullName>
    </submittedName>
</protein>
<dbReference type="SUPFAM" id="SSF58104">
    <property type="entry name" value="Methyl-accepting chemotaxis protein (MCP) signaling domain"/>
    <property type="match status" value="1"/>
</dbReference>
<dbReference type="SMART" id="SM01204">
    <property type="entry name" value="FIST_C"/>
    <property type="match status" value="1"/>
</dbReference>
<name>A0A839ISM9_9GAMM</name>
<dbReference type="Pfam" id="PF08495">
    <property type="entry name" value="FIST"/>
    <property type="match status" value="1"/>
</dbReference>
<dbReference type="Pfam" id="PF00015">
    <property type="entry name" value="MCPsignal"/>
    <property type="match status" value="1"/>
</dbReference>
<dbReference type="GO" id="GO:0006935">
    <property type="term" value="P:chemotaxis"/>
    <property type="evidence" value="ECO:0007669"/>
    <property type="project" value="UniProtKB-ARBA"/>
</dbReference>
<dbReference type="InterPro" id="IPR004089">
    <property type="entry name" value="MCPsignal_dom"/>
</dbReference>
<dbReference type="EMBL" id="JACJFM010000017">
    <property type="protein sequence ID" value="MBB1487680.1"/>
    <property type="molecule type" value="Genomic_DNA"/>
</dbReference>
<dbReference type="Gene3D" id="1.10.287.950">
    <property type="entry name" value="Methyl-accepting chemotaxis protein"/>
    <property type="match status" value="1"/>
</dbReference>
<organism evidence="6 7">
    <name type="scientific">Oceanospirillum sediminis</name>
    <dbReference type="NCBI Taxonomy" id="2760088"/>
    <lineage>
        <taxon>Bacteria</taxon>
        <taxon>Pseudomonadati</taxon>
        <taxon>Pseudomonadota</taxon>
        <taxon>Gammaproteobacteria</taxon>
        <taxon>Oceanospirillales</taxon>
        <taxon>Oceanospirillaceae</taxon>
        <taxon>Oceanospirillum</taxon>
    </lineage>
</organism>
<feature type="domain" description="Methyl-accepting transducer" evidence="5">
    <location>
        <begin position="516"/>
        <end position="664"/>
    </location>
</feature>
<evidence type="ECO:0000256" key="4">
    <source>
        <dbReference type="SAM" id="Coils"/>
    </source>
</evidence>
<evidence type="ECO:0000259" key="5">
    <source>
        <dbReference type="PROSITE" id="PS50111"/>
    </source>
</evidence>
<evidence type="ECO:0000313" key="7">
    <source>
        <dbReference type="Proteomes" id="UP000565262"/>
    </source>
</evidence>
<dbReference type="InterPro" id="IPR019494">
    <property type="entry name" value="FIST_C"/>
</dbReference>
<dbReference type="GO" id="GO:0016020">
    <property type="term" value="C:membrane"/>
    <property type="evidence" value="ECO:0007669"/>
    <property type="project" value="UniProtKB-SubCell"/>
</dbReference>
<evidence type="ECO:0000256" key="3">
    <source>
        <dbReference type="PROSITE-ProRule" id="PRU00284"/>
    </source>
</evidence>
<comment type="caution">
    <text evidence="6">The sequence shown here is derived from an EMBL/GenBank/DDBJ whole genome shotgun (WGS) entry which is preliminary data.</text>
</comment>
<dbReference type="Pfam" id="PF10442">
    <property type="entry name" value="FIST_C"/>
    <property type="match status" value="1"/>
</dbReference>
<reference evidence="6 7" key="1">
    <citation type="submission" date="2020-08" db="EMBL/GenBank/DDBJ databases">
        <title>Oceanospirillum sp. nov. isolated from marine sediment.</title>
        <authorList>
            <person name="Ji X."/>
        </authorList>
    </citation>
    <scope>NUCLEOTIDE SEQUENCE [LARGE SCALE GENOMIC DNA]</scope>
    <source>
        <strain evidence="6 7">D5</strain>
    </source>
</reference>